<dbReference type="EMBL" id="UOEP01000189">
    <property type="protein sequence ID" value="VAW23234.1"/>
    <property type="molecule type" value="Genomic_DNA"/>
</dbReference>
<evidence type="ECO:0000259" key="3">
    <source>
        <dbReference type="Pfam" id="PF00294"/>
    </source>
</evidence>
<dbReference type="InterPro" id="IPR029056">
    <property type="entry name" value="Ribokinase-like"/>
</dbReference>
<dbReference type="SUPFAM" id="SSF53613">
    <property type="entry name" value="Ribokinase-like"/>
    <property type="match status" value="1"/>
</dbReference>
<dbReference type="GO" id="GO:0016301">
    <property type="term" value="F:kinase activity"/>
    <property type="evidence" value="ECO:0007669"/>
    <property type="project" value="UniProtKB-KW"/>
</dbReference>
<dbReference type="Pfam" id="PF00294">
    <property type="entry name" value="PfkB"/>
    <property type="match status" value="1"/>
</dbReference>
<dbReference type="InterPro" id="IPR011611">
    <property type="entry name" value="PfkB_dom"/>
</dbReference>
<evidence type="ECO:0000313" key="4">
    <source>
        <dbReference type="EMBL" id="VAW23234.1"/>
    </source>
</evidence>
<evidence type="ECO:0000256" key="2">
    <source>
        <dbReference type="ARBA" id="ARBA00022777"/>
    </source>
</evidence>
<accession>A0A3B0UT18</accession>
<name>A0A3B0UT18_9ZZZZ</name>
<keyword evidence="1" id="KW-0808">Transferase</keyword>
<dbReference type="PANTHER" id="PTHR10584">
    <property type="entry name" value="SUGAR KINASE"/>
    <property type="match status" value="1"/>
</dbReference>
<proteinExistence type="predicted"/>
<dbReference type="CDD" id="cd01166">
    <property type="entry name" value="KdgK"/>
    <property type="match status" value="1"/>
</dbReference>
<dbReference type="AlphaFoldDB" id="A0A3B0UT18"/>
<feature type="domain" description="Carbohydrate kinase PfkB" evidence="3">
    <location>
        <begin position="6"/>
        <end position="296"/>
    </location>
</feature>
<organism evidence="4">
    <name type="scientific">hydrothermal vent metagenome</name>
    <dbReference type="NCBI Taxonomy" id="652676"/>
    <lineage>
        <taxon>unclassified sequences</taxon>
        <taxon>metagenomes</taxon>
        <taxon>ecological metagenomes</taxon>
    </lineage>
</organism>
<sequence length="316" mass="34338">MEKVYDVLVVGELNVDLILDEIEKFPEVGKEVLAHKMTLTLGSSSAIFASNISSLGARVAFIGKIGKDKFGEVVLESLEENNVDISMVKIDNELGTGATVILNVEEDRANTTYPGAMDILSIDDVSEEDIKKAKHLHFSSYFLQPGMWGGLGKLFRMAKKLGLTTSFDMQWDPAETWKLDIADVLPGVDVFLPNEKELMYLTGKDNLNDAIGAVKEYTNVLVIKRGNKGSQVLHQNKLIDLPPFLNEEVVDAIGAGDSFNAGFIYKYINGADIPQCQEFGNLAGAVSTTAAGGTTALADYENFRKTAKGKFGVSLS</sequence>
<evidence type="ECO:0000256" key="1">
    <source>
        <dbReference type="ARBA" id="ARBA00022679"/>
    </source>
</evidence>
<reference evidence="4" key="1">
    <citation type="submission" date="2018-06" db="EMBL/GenBank/DDBJ databases">
        <authorList>
            <person name="Zhirakovskaya E."/>
        </authorList>
    </citation>
    <scope>NUCLEOTIDE SEQUENCE</scope>
</reference>
<dbReference type="Gene3D" id="3.40.1190.20">
    <property type="match status" value="1"/>
</dbReference>
<dbReference type="PANTHER" id="PTHR10584:SF166">
    <property type="entry name" value="RIBOKINASE"/>
    <property type="match status" value="1"/>
</dbReference>
<keyword evidence="2 4" id="KW-0418">Kinase</keyword>
<gene>
    <name evidence="4" type="ORF">MNBD_BACTEROID01-1883</name>
</gene>
<protein>
    <submittedName>
        <fullName evidence="4">Uncharacterized sugar kinase, ribokinase family</fullName>
    </submittedName>
</protein>